<dbReference type="Gene3D" id="3.40.50.10320">
    <property type="entry name" value="LmbE-like"/>
    <property type="match status" value="1"/>
</dbReference>
<proteinExistence type="predicted"/>
<comment type="caution">
    <text evidence="2">The sequence shown here is derived from an EMBL/GenBank/DDBJ whole genome shotgun (WGS) entry which is preliminary data.</text>
</comment>
<dbReference type="Pfam" id="PF02585">
    <property type="entry name" value="PIG-L"/>
    <property type="match status" value="1"/>
</dbReference>
<gene>
    <name evidence="2" type="ORF">BJY24_001362</name>
</gene>
<name>A0A7W9UH98_9NOCA</name>
<dbReference type="InterPro" id="IPR003737">
    <property type="entry name" value="GlcNAc_PI_deacetylase-related"/>
</dbReference>
<evidence type="ECO:0000256" key="1">
    <source>
        <dbReference type="ARBA" id="ARBA00022833"/>
    </source>
</evidence>
<sequence>MGAELVVISPHFDDAVLSVGAYIAGRVAAGERVRVLTVYTSGPPVERLSGRRRVFGDYATRCAEDDRALAILGASADRIGLRERLFRDPLPRSGLAVFRVPPRADDLTELPAVLRVVTEVLGDPDTRVLAPLGIGGHHDHVEVAVAAMRAAADPSVRGRLSFYEDFNALSELCRRRHPVSVTAPLRWRDAPSLASPLAGMLVEAMALVSRGAAASTLAGQDPEDARWVWRSVPVGDTEAAKLRAIAEYRTQLPALGGGKRVVAMVRRAHRRRGGEILWRLASGFQGTVPPCG</sequence>
<dbReference type="GO" id="GO:0016137">
    <property type="term" value="P:glycoside metabolic process"/>
    <property type="evidence" value="ECO:0007669"/>
    <property type="project" value="UniProtKB-ARBA"/>
</dbReference>
<dbReference type="Proteomes" id="UP000540412">
    <property type="component" value="Unassembled WGS sequence"/>
</dbReference>
<dbReference type="InterPro" id="IPR024078">
    <property type="entry name" value="LmbE-like_dom_sf"/>
</dbReference>
<dbReference type="AlphaFoldDB" id="A0A7W9UH98"/>
<organism evidence="2 3">
    <name type="scientific">Nocardia transvalensis</name>
    <dbReference type="NCBI Taxonomy" id="37333"/>
    <lineage>
        <taxon>Bacteria</taxon>
        <taxon>Bacillati</taxon>
        <taxon>Actinomycetota</taxon>
        <taxon>Actinomycetes</taxon>
        <taxon>Mycobacteriales</taxon>
        <taxon>Nocardiaceae</taxon>
        <taxon>Nocardia</taxon>
    </lineage>
</organism>
<dbReference type="SUPFAM" id="SSF102588">
    <property type="entry name" value="LmbE-like"/>
    <property type="match status" value="1"/>
</dbReference>
<keyword evidence="3" id="KW-1185">Reference proteome</keyword>
<reference evidence="2 3" key="1">
    <citation type="submission" date="2020-08" db="EMBL/GenBank/DDBJ databases">
        <title>Sequencing the genomes of 1000 actinobacteria strains.</title>
        <authorList>
            <person name="Klenk H.-P."/>
        </authorList>
    </citation>
    <scope>NUCLEOTIDE SEQUENCE [LARGE SCALE GENOMIC DNA]</scope>
    <source>
        <strain evidence="2 3">DSM 43582</strain>
    </source>
</reference>
<accession>A0A7W9UH98</accession>
<dbReference type="RefSeq" id="WP_083905640.1">
    <property type="nucleotide sequence ID" value="NZ_JACHIT010000001.1"/>
</dbReference>
<evidence type="ECO:0000313" key="2">
    <source>
        <dbReference type="EMBL" id="MBB5912495.1"/>
    </source>
</evidence>
<dbReference type="EMBL" id="JACHIT010000001">
    <property type="protein sequence ID" value="MBB5912495.1"/>
    <property type="molecule type" value="Genomic_DNA"/>
</dbReference>
<keyword evidence="1" id="KW-0862">Zinc</keyword>
<protein>
    <submittedName>
        <fullName evidence="2">LmbE family N-acetylglucosaminyl deacetylase</fullName>
    </submittedName>
</protein>
<evidence type="ECO:0000313" key="3">
    <source>
        <dbReference type="Proteomes" id="UP000540412"/>
    </source>
</evidence>